<evidence type="ECO:0000256" key="1">
    <source>
        <dbReference type="SAM" id="MobiDB-lite"/>
    </source>
</evidence>
<feature type="region of interest" description="Disordered" evidence="1">
    <location>
        <begin position="1"/>
        <end position="37"/>
    </location>
</feature>
<accession>A0A1E1W2A6</accession>
<dbReference type="OrthoDB" id="2095648at2759"/>
<dbReference type="AlphaFoldDB" id="A0A1E1W2A6"/>
<feature type="non-terminal residue" evidence="2">
    <location>
        <position position="110"/>
    </location>
</feature>
<feature type="compositionally biased region" description="Acidic residues" evidence="1">
    <location>
        <begin position="1"/>
        <end position="10"/>
    </location>
</feature>
<dbReference type="EMBL" id="GDQN01010033">
    <property type="protein sequence ID" value="JAT81021.1"/>
    <property type="molecule type" value="Transcribed_RNA"/>
</dbReference>
<evidence type="ECO:0000313" key="2">
    <source>
        <dbReference type="EMBL" id="JAT81021.1"/>
    </source>
</evidence>
<reference evidence="2" key="1">
    <citation type="submission" date="2015-09" db="EMBL/GenBank/DDBJ databases">
        <title>De novo assembly of Pectinophora gossypiella (Pink Bollworm) gut transcriptome.</title>
        <authorList>
            <person name="Tassone E.E."/>
        </authorList>
    </citation>
    <scope>NUCLEOTIDE SEQUENCE</scope>
</reference>
<feature type="region of interest" description="Disordered" evidence="1">
    <location>
        <begin position="87"/>
        <end position="110"/>
    </location>
</feature>
<feature type="compositionally biased region" description="Basic and acidic residues" evidence="1">
    <location>
        <begin position="15"/>
        <end position="32"/>
    </location>
</feature>
<sequence length="110" mass="12395">MSTNSVEDDNLPSRTSDEADTPRKRMRQDNSTRKSWSLMDRKTDIEVLQEMGVSLLEPDDVDQCDVSIALHHKPGMKRKHNDIENVSPNVNLVTSPHVKSPRSALKVCSP</sequence>
<organism evidence="2">
    <name type="scientific">Pectinophora gossypiella</name>
    <name type="common">Cotton pink bollworm</name>
    <name type="synonym">Depressaria gossypiella</name>
    <dbReference type="NCBI Taxonomy" id="13191"/>
    <lineage>
        <taxon>Eukaryota</taxon>
        <taxon>Metazoa</taxon>
        <taxon>Ecdysozoa</taxon>
        <taxon>Arthropoda</taxon>
        <taxon>Hexapoda</taxon>
        <taxon>Insecta</taxon>
        <taxon>Pterygota</taxon>
        <taxon>Neoptera</taxon>
        <taxon>Endopterygota</taxon>
        <taxon>Lepidoptera</taxon>
        <taxon>Glossata</taxon>
        <taxon>Ditrysia</taxon>
        <taxon>Gelechioidea</taxon>
        <taxon>Gelechiidae</taxon>
        <taxon>Apatetrinae</taxon>
        <taxon>Pectinophora</taxon>
    </lineage>
</organism>
<gene>
    <name evidence="2" type="ORF">g.15074</name>
</gene>
<name>A0A1E1W2A6_PECGO</name>
<proteinExistence type="predicted"/>
<protein>
    <submittedName>
        <fullName evidence="2">Uncharacterized protein</fullName>
    </submittedName>
</protein>